<gene>
    <name evidence="2" type="ORF">V5E97_09880</name>
</gene>
<name>A0AAU7CMU6_9BACT</name>
<feature type="domain" description="Schlafen AlbA-2" evidence="1">
    <location>
        <begin position="38"/>
        <end position="97"/>
    </location>
</feature>
<dbReference type="AlphaFoldDB" id="A0AAU7CMU6"/>
<evidence type="ECO:0000259" key="1">
    <source>
        <dbReference type="Pfam" id="PF04326"/>
    </source>
</evidence>
<evidence type="ECO:0000313" key="2">
    <source>
        <dbReference type="EMBL" id="XBH06324.1"/>
    </source>
</evidence>
<dbReference type="Pfam" id="PF04326">
    <property type="entry name" value="SLFN_AlbA_2"/>
    <property type="match status" value="1"/>
</dbReference>
<organism evidence="2">
    <name type="scientific">Singulisphaera sp. Ch08</name>
    <dbReference type="NCBI Taxonomy" id="3120278"/>
    <lineage>
        <taxon>Bacteria</taxon>
        <taxon>Pseudomonadati</taxon>
        <taxon>Planctomycetota</taxon>
        <taxon>Planctomycetia</taxon>
        <taxon>Isosphaerales</taxon>
        <taxon>Isosphaeraceae</taxon>
        <taxon>Singulisphaera</taxon>
    </lineage>
</organism>
<keyword evidence="2" id="KW-0067">ATP-binding</keyword>
<sequence>MSLAESISLARDLFDRIVNGDSLAILRAMVEGEPRAVESEWLEFKAFPWNDFLDPMKGYDPKNLKEKKKDFIKETWSQVLSAFANTQGGVLIWGIHAAKRDGVDEAFSFQLVPNPKALATRLMELQCASGGPRPPSQLAEGPRPLW</sequence>
<dbReference type="InterPro" id="IPR007421">
    <property type="entry name" value="Schlafen_AlbA_2_dom"/>
</dbReference>
<reference evidence="2" key="1">
    <citation type="submission" date="2024-05" db="EMBL/GenBank/DDBJ databases">
        <title>Planctomycetes of the genus Singulisphaera possess chitinolytic capabilities.</title>
        <authorList>
            <person name="Ivanova A."/>
        </authorList>
    </citation>
    <scope>NUCLEOTIDE SEQUENCE</scope>
    <source>
        <strain evidence="2">Ch08T</strain>
    </source>
</reference>
<dbReference type="Gene3D" id="3.30.950.30">
    <property type="entry name" value="Schlafen, AAA domain"/>
    <property type="match status" value="1"/>
</dbReference>
<dbReference type="GO" id="GO:0005524">
    <property type="term" value="F:ATP binding"/>
    <property type="evidence" value="ECO:0007669"/>
    <property type="project" value="UniProtKB-KW"/>
</dbReference>
<dbReference type="EMBL" id="CP155447">
    <property type="protein sequence ID" value="XBH06324.1"/>
    <property type="molecule type" value="Genomic_DNA"/>
</dbReference>
<keyword evidence="2" id="KW-0547">Nucleotide-binding</keyword>
<dbReference type="RefSeq" id="WP_406699173.1">
    <property type="nucleotide sequence ID" value="NZ_CP155447.1"/>
</dbReference>
<accession>A0AAU7CMU6</accession>
<proteinExistence type="predicted"/>
<protein>
    <submittedName>
        <fullName evidence="2">ATP-binding protein</fullName>
    </submittedName>
</protein>
<dbReference type="InterPro" id="IPR038461">
    <property type="entry name" value="Schlafen_AlbA_2_dom_sf"/>
</dbReference>